<sequence>MFKKLFISCLTNNFQRLQTNKAVVLCTNTTTETRPLQLSNRKRKNKESTNISTIPHETEKESNISKYLIENRIRAKYIEKTRRHLASHIHVYILTLKNNKKKSKPNKKELTPSHSHSHIFRWMFR</sequence>
<evidence type="ECO:0000256" key="1">
    <source>
        <dbReference type="SAM" id="MobiDB-lite"/>
    </source>
</evidence>
<proteinExistence type="predicted"/>
<dbReference type="AlphaFoldDB" id="A0A8D8MS75"/>
<protein>
    <submittedName>
        <fullName evidence="2">(northern house mosquito) hypothetical protein</fullName>
    </submittedName>
</protein>
<dbReference type="EMBL" id="HBUE01326537">
    <property type="protein sequence ID" value="CAG6591140.1"/>
    <property type="molecule type" value="Transcribed_RNA"/>
</dbReference>
<name>A0A8D8MS75_CULPI</name>
<organism evidence="2">
    <name type="scientific">Culex pipiens</name>
    <name type="common">House mosquito</name>
    <dbReference type="NCBI Taxonomy" id="7175"/>
    <lineage>
        <taxon>Eukaryota</taxon>
        <taxon>Metazoa</taxon>
        <taxon>Ecdysozoa</taxon>
        <taxon>Arthropoda</taxon>
        <taxon>Hexapoda</taxon>
        <taxon>Insecta</taxon>
        <taxon>Pterygota</taxon>
        <taxon>Neoptera</taxon>
        <taxon>Endopterygota</taxon>
        <taxon>Diptera</taxon>
        <taxon>Nematocera</taxon>
        <taxon>Culicoidea</taxon>
        <taxon>Culicidae</taxon>
        <taxon>Culicinae</taxon>
        <taxon>Culicini</taxon>
        <taxon>Culex</taxon>
        <taxon>Culex</taxon>
    </lineage>
</organism>
<reference evidence="2" key="1">
    <citation type="submission" date="2021-05" db="EMBL/GenBank/DDBJ databases">
        <authorList>
            <person name="Alioto T."/>
            <person name="Alioto T."/>
            <person name="Gomez Garrido J."/>
        </authorList>
    </citation>
    <scope>NUCLEOTIDE SEQUENCE</scope>
</reference>
<accession>A0A8D8MS75</accession>
<feature type="region of interest" description="Disordered" evidence="1">
    <location>
        <begin position="36"/>
        <end position="58"/>
    </location>
</feature>
<evidence type="ECO:0000313" key="2">
    <source>
        <dbReference type="EMBL" id="CAG6539121.1"/>
    </source>
</evidence>
<dbReference type="EMBL" id="HBUE01219957">
    <property type="protein sequence ID" value="CAG6539121.1"/>
    <property type="molecule type" value="Transcribed_RNA"/>
</dbReference>